<evidence type="ECO:0000313" key="2">
    <source>
        <dbReference type="Proteomes" id="UP000789901"/>
    </source>
</evidence>
<proteinExistence type="predicted"/>
<accession>A0ABN7V622</accession>
<name>A0ABN7V622_GIGMA</name>
<reference evidence="1 2" key="1">
    <citation type="submission" date="2021-06" db="EMBL/GenBank/DDBJ databases">
        <authorList>
            <person name="Kallberg Y."/>
            <person name="Tangrot J."/>
            <person name="Rosling A."/>
        </authorList>
    </citation>
    <scope>NUCLEOTIDE SEQUENCE [LARGE SCALE GENOMIC DNA]</scope>
    <source>
        <strain evidence="1 2">120-4 pot B 10/14</strain>
    </source>
</reference>
<comment type="caution">
    <text evidence="1">The sequence shown here is derived from an EMBL/GenBank/DDBJ whole genome shotgun (WGS) entry which is preliminary data.</text>
</comment>
<protein>
    <submittedName>
        <fullName evidence="1">31852_t:CDS:1</fullName>
    </submittedName>
</protein>
<dbReference type="EMBL" id="CAJVQB010009398">
    <property type="protein sequence ID" value="CAG8729738.1"/>
    <property type="molecule type" value="Genomic_DNA"/>
</dbReference>
<keyword evidence="2" id="KW-1185">Reference proteome</keyword>
<sequence>MEIMDDLFEARIKAREKIQGEKVLKYNAKLGSKIGGKLEEKWNGPYRIHEILGNGTYKLWTINQQEQVLIKVVYRTSALDGYGLIKYGKHRGGVVISEQSLRYKIKDGELNCSSKRKFNELTKDYNDYTRNNITILDLSECPGLIKLDCSSNVGLIVLNIRNCSSLVNINVVGCLGLRKVICDNTPHFPEKIIEQAKISFCLNQECREIYISKEYCNMHQKHCCKEEGCNLQIYISKEYCNMHVVKKKDVIHRSIFRKNIVICIRNTVVKKKDGETIVWQKVIKENLLKQLISSVKSELHSKSIFPAKQTKREEVYQNYLNRLLDAQKQSDQQVSLQILLGKKGEECLTKKLGDEKIKNICQTQMELTKLEKDLVKLEEEISLILN</sequence>
<gene>
    <name evidence="1" type="ORF">GMARGA_LOCUS14284</name>
</gene>
<organism evidence="1 2">
    <name type="scientific">Gigaspora margarita</name>
    <dbReference type="NCBI Taxonomy" id="4874"/>
    <lineage>
        <taxon>Eukaryota</taxon>
        <taxon>Fungi</taxon>
        <taxon>Fungi incertae sedis</taxon>
        <taxon>Mucoromycota</taxon>
        <taxon>Glomeromycotina</taxon>
        <taxon>Glomeromycetes</taxon>
        <taxon>Diversisporales</taxon>
        <taxon>Gigasporaceae</taxon>
        <taxon>Gigaspora</taxon>
    </lineage>
</organism>
<dbReference type="Proteomes" id="UP000789901">
    <property type="component" value="Unassembled WGS sequence"/>
</dbReference>
<evidence type="ECO:0000313" key="1">
    <source>
        <dbReference type="EMBL" id="CAG8729738.1"/>
    </source>
</evidence>